<evidence type="ECO:0000313" key="5">
    <source>
        <dbReference type="EMBL" id="QNN50206.1"/>
    </source>
</evidence>
<dbReference type="KEGG" id="pei:H9L10_03940"/>
<feature type="active site" description="Tele-phosphohistidine intermediate" evidence="3">
    <location>
        <position position="11"/>
    </location>
</feature>
<dbReference type="SMART" id="SM00855">
    <property type="entry name" value="PGAM"/>
    <property type="match status" value="1"/>
</dbReference>
<evidence type="ECO:0000256" key="4">
    <source>
        <dbReference type="PIRSR" id="PIRSR613078-2"/>
    </source>
</evidence>
<accession>A0A7G9R3N1</accession>
<sequence>MPADRVHLVRHGESTWNLQRRLQGQTAHPPLTGRGREQAARAAATLRRLVAGPVRLLSSDLIRARQTADILAGTLGVEVHERAELREQALGALEGRLTRELRAQPVPAGLDVTEVRWGGGESIADVHARVGLLLAEVALWPVPDIVLVTHGDTLRVALAVLEGRGHREVAWEVVGNGEVVTRSLGNPFGTPAPGR</sequence>
<dbReference type="AlphaFoldDB" id="A0A7G9R3N1"/>
<dbReference type="PIRSF" id="PIRSF000709">
    <property type="entry name" value="6PFK_2-Ptase"/>
    <property type="match status" value="1"/>
</dbReference>
<dbReference type="InterPro" id="IPR013078">
    <property type="entry name" value="His_Pase_superF_clade-1"/>
</dbReference>
<keyword evidence="1" id="KW-0324">Glycolysis</keyword>
<dbReference type="GO" id="GO:0005737">
    <property type="term" value="C:cytoplasm"/>
    <property type="evidence" value="ECO:0007669"/>
    <property type="project" value="TreeGrafter"/>
</dbReference>
<dbReference type="Pfam" id="PF00300">
    <property type="entry name" value="His_Phos_1"/>
    <property type="match status" value="1"/>
</dbReference>
<dbReference type="Proteomes" id="UP000515976">
    <property type="component" value="Chromosome"/>
</dbReference>
<dbReference type="GO" id="GO:0016791">
    <property type="term" value="F:phosphatase activity"/>
    <property type="evidence" value="ECO:0007669"/>
    <property type="project" value="TreeGrafter"/>
</dbReference>
<name>A0A7G9R3N1_9MICO</name>
<feature type="active site" description="Proton donor/acceptor" evidence="3">
    <location>
        <position position="87"/>
    </location>
</feature>
<feature type="binding site" evidence="4">
    <location>
        <begin position="10"/>
        <end position="17"/>
    </location>
    <ligand>
        <name>substrate</name>
    </ligand>
</feature>
<dbReference type="RefSeq" id="WP_166097515.1">
    <property type="nucleotide sequence ID" value="NZ_BMMY01000001.1"/>
</dbReference>
<evidence type="ECO:0000256" key="2">
    <source>
        <dbReference type="ARBA" id="ARBA00023235"/>
    </source>
</evidence>
<proteinExistence type="predicted"/>
<dbReference type="Gene3D" id="3.40.50.1240">
    <property type="entry name" value="Phosphoglycerate mutase-like"/>
    <property type="match status" value="1"/>
</dbReference>
<gene>
    <name evidence="5" type="ORF">H9L10_03940</name>
</gene>
<keyword evidence="2" id="KW-0413">Isomerase</keyword>
<evidence type="ECO:0000256" key="3">
    <source>
        <dbReference type="PIRSR" id="PIRSR613078-1"/>
    </source>
</evidence>
<protein>
    <submittedName>
        <fullName evidence="5">Histidine phosphatase family protein</fullName>
    </submittedName>
</protein>
<evidence type="ECO:0000313" key="6">
    <source>
        <dbReference type="Proteomes" id="UP000515976"/>
    </source>
</evidence>
<dbReference type="SUPFAM" id="SSF53254">
    <property type="entry name" value="Phosphoglycerate mutase-like"/>
    <property type="match status" value="1"/>
</dbReference>
<evidence type="ECO:0000256" key="1">
    <source>
        <dbReference type="ARBA" id="ARBA00023152"/>
    </source>
</evidence>
<dbReference type="PROSITE" id="PS00175">
    <property type="entry name" value="PG_MUTASE"/>
    <property type="match status" value="1"/>
</dbReference>
<dbReference type="InterPro" id="IPR029033">
    <property type="entry name" value="His_PPase_superfam"/>
</dbReference>
<feature type="binding site" evidence="4">
    <location>
        <position position="63"/>
    </location>
    <ligand>
        <name>substrate</name>
    </ligand>
</feature>
<dbReference type="InterPro" id="IPR050275">
    <property type="entry name" value="PGM_Phosphatase"/>
</dbReference>
<keyword evidence="6" id="KW-1185">Reference proteome</keyword>
<dbReference type="EMBL" id="CP060712">
    <property type="protein sequence ID" value="QNN50206.1"/>
    <property type="molecule type" value="Genomic_DNA"/>
</dbReference>
<dbReference type="PANTHER" id="PTHR48100:SF1">
    <property type="entry name" value="HISTIDINE PHOSPHATASE FAMILY PROTEIN-RELATED"/>
    <property type="match status" value="1"/>
</dbReference>
<dbReference type="CDD" id="cd07067">
    <property type="entry name" value="HP_PGM_like"/>
    <property type="match status" value="1"/>
</dbReference>
<dbReference type="InterPro" id="IPR001345">
    <property type="entry name" value="PG/BPGM_mutase_AS"/>
</dbReference>
<dbReference type="PANTHER" id="PTHR48100">
    <property type="entry name" value="BROAD-SPECIFICITY PHOSPHATASE YOR283W-RELATED"/>
    <property type="match status" value="1"/>
</dbReference>
<reference evidence="5 6" key="1">
    <citation type="submission" date="2020-08" db="EMBL/GenBank/DDBJ databases">
        <title>Genome sequence of Phycicoccus endophyticus JCM 31784T.</title>
        <authorList>
            <person name="Hyun D.-W."/>
            <person name="Bae J.-W."/>
        </authorList>
    </citation>
    <scope>NUCLEOTIDE SEQUENCE [LARGE SCALE GENOMIC DNA]</scope>
    <source>
        <strain evidence="5 6">JCM 31784</strain>
    </source>
</reference>
<organism evidence="5 6">
    <name type="scientific">Phycicoccus endophyticus</name>
    <dbReference type="NCBI Taxonomy" id="1690220"/>
    <lineage>
        <taxon>Bacteria</taxon>
        <taxon>Bacillati</taxon>
        <taxon>Actinomycetota</taxon>
        <taxon>Actinomycetes</taxon>
        <taxon>Micrococcales</taxon>
        <taxon>Intrasporangiaceae</taxon>
        <taxon>Phycicoccus</taxon>
    </lineage>
</organism>